<evidence type="ECO:0000313" key="3">
    <source>
        <dbReference type="EMBL" id="GEU75883.1"/>
    </source>
</evidence>
<proteinExistence type="predicted"/>
<sequence>MPPKHDLSFIGLDEFFNKHVDVNVKAKSSKEDFKDVRKDNDALIIEEWNMSYLTDYKEINGGYVAFGGNPKGGKIIGKGSGPDWLFKIDALIRTLNYGPIVAGTQSNSFAGTKESYNSCQARKEIEPIKDYTLLPLWTAVLPFSQDPNNSHDDGFKPSSDDGKKVDEDPYKENECNDQEKEDNVNSTNNVNTVSSTVNATGTNEDNELQIDLNMHALDEVSTFNFLSDDEDDGTMADINNLVTTIQVSPVPTIRIHKDHPIDQLQKAWTLVNLPNGKRAIGFEDPDFPDKVYKVKKALYGLHQAHKDWHQGNILLVQVYVDDIIFGSTRKELCNAFERLMHEKFQMSSMGELTFFLGLQVKQKKDCIFISKDKYVAEILKKFKFTEVKTANTPMETQKPLLKDEDGEKVDVVEN</sequence>
<dbReference type="InterPro" id="IPR013103">
    <property type="entry name" value="RVT_2"/>
</dbReference>
<comment type="caution">
    <text evidence="3">The sequence shown here is derived from an EMBL/GenBank/DDBJ whole genome shotgun (WGS) entry which is preliminary data.</text>
</comment>
<name>A0A6L2MPJ8_TANCI</name>
<dbReference type="EMBL" id="BKCJ010007171">
    <property type="protein sequence ID" value="GEU75883.1"/>
    <property type="molecule type" value="Genomic_DNA"/>
</dbReference>
<feature type="compositionally biased region" description="Basic and acidic residues" evidence="1">
    <location>
        <begin position="149"/>
        <end position="183"/>
    </location>
</feature>
<protein>
    <recommendedName>
        <fullName evidence="2">Reverse transcriptase Ty1/copia-type domain-containing protein</fullName>
    </recommendedName>
</protein>
<gene>
    <name evidence="3" type="ORF">Tci_047861</name>
</gene>
<accession>A0A6L2MPJ8</accession>
<feature type="compositionally biased region" description="Low complexity" evidence="1">
    <location>
        <begin position="184"/>
        <end position="198"/>
    </location>
</feature>
<dbReference type="AlphaFoldDB" id="A0A6L2MPJ8"/>
<evidence type="ECO:0000259" key="2">
    <source>
        <dbReference type="Pfam" id="PF07727"/>
    </source>
</evidence>
<reference evidence="3" key="1">
    <citation type="journal article" date="2019" name="Sci. Rep.">
        <title>Draft genome of Tanacetum cinerariifolium, the natural source of mosquito coil.</title>
        <authorList>
            <person name="Yamashiro T."/>
            <person name="Shiraishi A."/>
            <person name="Satake H."/>
            <person name="Nakayama K."/>
        </authorList>
    </citation>
    <scope>NUCLEOTIDE SEQUENCE</scope>
</reference>
<evidence type="ECO:0000256" key="1">
    <source>
        <dbReference type="SAM" id="MobiDB-lite"/>
    </source>
</evidence>
<feature type="domain" description="Reverse transcriptase Ty1/copia-type" evidence="2">
    <location>
        <begin position="312"/>
        <end position="395"/>
    </location>
</feature>
<dbReference type="Pfam" id="PF07727">
    <property type="entry name" value="RVT_2"/>
    <property type="match status" value="1"/>
</dbReference>
<organism evidence="3">
    <name type="scientific">Tanacetum cinerariifolium</name>
    <name type="common">Dalmatian daisy</name>
    <name type="synonym">Chrysanthemum cinerariifolium</name>
    <dbReference type="NCBI Taxonomy" id="118510"/>
    <lineage>
        <taxon>Eukaryota</taxon>
        <taxon>Viridiplantae</taxon>
        <taxon>Streptophyta</taxon>
        <taxon>Embryophyta</taxon>
        <taxon>Tracheophyta</taxon>
        <taxon>Spermatophyta</taxon>
        <taxon>Magnoliopsida</taxon>
        <taxon>eudicotyledons</taxon>
        <taxon>Gunneridae</taxon>
        <taxon>Pentapetalae</taxon>
        <taxon>asterids</taxon>
        <taxon>campanulids</taxon>
        <taxon>Asterales</taxon>
        <taxon>Asteraceae</taxon>
        <taxon>Asteroideae</taxon>
        <taxon>Anthemideae</taxon>
        <taxon>Anthemidinae</taxon>
        <taxon>Tanacetum</taxon>
    </lineage>
</organism>
<feature type="region of interest" description="Disordered" evidence="1">
    <location>
        <begin position="145"/>
        <end position="203"/>
    </location>
</feature>